<evidence type="ECO:0000259" key="4">
    <source>
        <dbReference type="Pfam" id="PF01408"/>
    </source>
</evidence>
<evidence type="ECO:0000259" key="5">
    <source>
        <dbReference type="Pfam" id="PF22725"/>
    </source>
</evidence>
<dbReference type="RefSeq" id="WP_146322224.1">
    <property type="nucleotide sequence ID" value="NZ_CP042305.1"/>
</dbReference>
<dbReference type="InterPro" id="IPR000683">
    <property type="entry name" value="Gfo/Idh/MocA-like_OxRdtase_N"/>
</dbReference>
<dbReference type="SUPFAM" id="SSF55347">
    <property type="entry name" value="Glyceraldehyde-3-phosphate dehydrogenase-like, C-terminal domain"/>
    <property type="match status" value="1"/>
</dbReference>
<evidence type="ECO:0000256" key="3">
    <source>
        <dbReference type="SAM" id="MobiDB-lite"/>
    </source>
</evidence>
<keyword evidence="7" id="KW-1185">Reference proteome</keyword>
<keyword evidence="2" id="KW-0520">NAD</keyword>
<evidence type="ECO:0000256" key="2">
    <source>
        <dbReference type="ARBA" id="ARBA00023027"/>
    </source>
</evidence>
<dbReference type="InterPro" id="IPR036291">
    <property type="entry name" value="NAD(P)-bd_dom_sf"/>
</dbReference>
<dbReference type="InterPro" id="IPR055170">
    <property type="entry name" value="GFO_IDH_MocA-like_dom"/>
</dbReference>
<dbReference type="Gene3D" id="3.40.50.720">
    <property type="entry name" value="NAD(P)-binding Rossmann-like Domain"/>
    <property type="match status" value="1"/>
</dbReference>
<protein>
    <submittedName>
        <fullName evidence="6">Gfo/Idh/MocA family oxidoreductase</fullName>
    </submittedName>
</protein>
<name>A0A5B8M9X2_9MICO</name>
<dbReference type="GO" id="GO:0016491">
    <property type="term" value="F:oxidoreductase activity"/>
    <property type="evidence" value="ECO:0007669"/>
    <property type="project" value="UniProtKB-KW"/>
</dbReference>
<dbReference type="AlphaFoldDB" id="A0A5B8M9X2"/>
<dbReference type="OrthoDB" id="9776544at2"/>
<dbReference type="GO" id="GO:0000166">
    <property type="term" value="F:nucleotide binding"/>
    <property type="evidence" value="ECO:0007669"/>
    <property type="project" value="InterPro"/>
</dbReference>
<organism evidence="6 7">
    <name type="scientific">Humibacter ginsenosidimutans</name>
    <dbReference type="NCBI Taxonomy" id="2599293"/>
    <lineage>
        <taxon>Bacteria</taxon>
        <taxon>Bacillati</taxon>
        <taxon>Actinomycetota</taxon>
        <taxon>Actinomycetes</taxon>
        <taxon>Micrococcales</taxon>
        <taxon>Microbacteriaceae</taxon>
        <taxon>Humibacter</taxon>
    </lineage>
</organism>
<dbReference type="PANTHER" id="PTHR43818">
    <property type="entry name" value="BCDNA.GH03377"/>
    <property type="match status" value="1"/>
</dbReference>
<evidence type="ECO:0000313" key="7">
    <source>
        <dbReference type="Proteomes" id="UP000320216"/>
    </source>
</evidence>
<evidence type="ECO:0000313" key="6">
    <source>
        <dbReference type="EMBL" id="QDZ16220.1"/>
    </source>
</evidence>
<dbReference type="KEGG" id="huw:FPZ11_16940"/>
<accession>A0A5B8M9X2</accession>
<evidence type="ECO:0000256" key="1">
    <source>
        <dbReference type="ARBA" id="ARBA00023002"/>
    </source>
</evidence>
<dbReference type="Gene3D" id="3.30.360.10">
    <property type="entry name" value="Dihydrodipicolinate Reductase, domain 2"/>
    <property type="match status" value="1"/>
</dbReference>
<reference evidence="6 7" key="1">
    <citation type="submission" date="2019-07" db="EMBL/GenBank/DDBJ databases">
        <title>Full genome sequence of Humibacter sp. WJ7-1.</title>
        <authorList>
            <person name="Im W.-T."/>
        </authorList>
    </citation>
    <scope>NUCLEOTIDE SEQUENCE [LARGE SCALE GENOMIC DNA]</scope>
    <source>
        <strain evidence="6 7">WJ7-1</strain>
    </source>
</reference>
<dbReference type="PANTHER" id="PTHR43818:SF11">
    <property type="entry name" value="BCDNA.GH03377"/>
    <property type="match status" value="1"/>
</dbReference>
<proteinExistence type="predicted"/>
<dbReference type="Pfam" id="PF22725">
    <property type="entry name" value="GFO_IDH_MocA_C3"/>
    <property type="match status" value="1"/>
</dbReference>
<feature type="domain" description="GFO/IDH/MocA-like oxidoreductase" evidence="5">
    <location>
        <begin position="134"/>
        <end position="266"/>
    </location>
</feature>
<dbReference type="InterPro" id="IPR050463">
    <property type="entry name" value="Gfo/Idh/MocA_oxidrdct_glycsds"/>
</dbReference>
<dbReference type="EMBL" id="CP042305">
    <property type="protein sequence ID" value="QDZ16220.1"/>
    <property type="molecule type" value="Genomic_DNA"/>
</dbReference>
<feature type="region of interest" description="Disordered" evidence="3">
    <location>
        <begin position="353"/>
        <end position="393"/>
    </location>
</feature>
<gene>
    <name evidence="6" type="ORF">FPZ11_16940</name>
</gene>
<dbReference type="Pfam" id="PF01408">
    <property type="entry name" value="GFO_IDH_MocA"/>
    <property type="match status" value="1"/>
</dbReference>
<sequence>MTQAAPVGVGIIGAGNISDEYLTTLTAAPDVSVRAIADLDVERAATQAERYGIPFHGSVDELLERDDVELVVNLTIPAAHAELTLRAVRAGKHAWAEKPMALDRASAREILDAARTAGVLVGNAPDTILGEGIQTSAALLRDGRIGEPQTVLTLMQGPGPDAWHPRPQFLFARGAGPLFDIGPYYLTTLVQLLGPIAEVSAFGHRARQERVVGSGPDAGTLFPVEVDTHLSVLTRFAGGVVGTSIYSFDSPQRRQLFEITGDSGVLRVPVSGFDGPTGLLNGDDREKEWTDVEAEGAPRTRGVGVVDLARAVRGSTAPRASARLAYHVLDVLLAIEESAAAGEPVRIASSAASVPDLKPTWNPRTVMTDPTQRESTSEPVASGTGDDHEGAAA</sequence>
<keyword evidence="1" id="KW-0560">Oxidoreductase</keyword>
<feature type="domain" description="Gfo/Idh/MocA-like oxidoreductase N-terminal" evidence="4">
    <location>
        <begin position="8"/>
        <end position="122"/>
    </location>
</feature>
<dbReference type="SUPFAM" id="SSF51735">
    <property type="entry name" value="NAD(P)-binding Rossmann-fold domains"/>
    <property type="match status" value="1"/>
</dbReference>
<dbReference type="Proteomes" id="UP000320216">
    <property type="component" value="Chromosome"/>
</dbReference>